<accession>A0A1B8GPI3</accession>
<evidence type="ECO:0000256" key="6">
    <source>
        <dbReference type="ARBA" id="ARBA00022801"/>
    </source>
</evidence>
<dbReference type="PANTHER" id="PTHR12145">
    <property type="entry name" value="MANNAN ENDO-1,6-ALPHA-MANNOSIDASE DCW1"/>
    <property type="match status" value="1"/>
</dbReference>
<dbReference type="PIRSF" id="PIRSF016302">
    <property type="entry name" value="Man_a_manosd"/>
    <property type="match status" value="1"/>
</dbReference>
<dbReference type="STRING" id="342668.A0A1B8GPI3"/>
<name>A0A1B8GPI3_9PEZI</name>
<evidence type="ECO:0000256" key="9">
    <source>
        <dbReference type="ARBA" id="ARBA00023295"/>
    </source>
</evidence>
<evidence type="ECO:0000256" key="4">
    <source>
        <dbReference type="ARBA" id="ARBA00012350"/>
    </source>
</evidence>
<feature type="chain" id="PRO_5008608809" description="Mannan endo-1,6-alpha-mannosidase" evidence="12">
    <location>
        <begin position="23"/>
        <end position="466"/>
    </location>
</feature>
<evidence type="ECO:0000256" key="5">
    <source>
        <dbReference type="ARBA" id="ARBA00022729"/>
    </source>
</evidence>
<comment type="similarity">
    <text evidence="3 10">Belongs to the glycosyl hydrolase 76 family.</text>
</comment>
<keyword evidence="5 12" id="KW-0732">Signal</keyword>
<evidence type="ECO:0000313" key="14">
    <source>
        <dbReference type="Proteomes" id="UP000091956"/>
    </source>
</evidence>
<evidence type="ECO:0000256" key="8">
    <source>
        <dbReference type="ARBA" id="ARBA00023180"/>
    </source>
</evidence>
<feature type="transmembrane region" description="Helical" evidence="11">
    <location>
        <begin position="442"/>
        <end position="462"/>
    </location>
</feature>
<evidence type="ECO:0000256" key="1">
    <source>
        <dbReference type="ARBA" id="ARBA00001452"/>
    </source>
</evidence>
<evidence type="ECO:0000256" key="2">
    <source>
        <dbReference type="ARBA" id="ARBA00004308"/>
    </source>
</evidence>
<proteinExistence type="inferred from homology"/>
<evidence type="ECO:0000313" key="13">
    <source>
        <dbReference type="EMBL" id="OBT97737.1"/>
    </source>
</evidence>
<evidence type="ECO:0000256" key="10">
    <source>
        <dbReference type="PIRNR" id="PIRNR016302"/>
    </source>
</evidence>
<organism evidence="13 14">
    <name type="scientific">Pseudogymnoascus verrucosus</name>
    <dbReference type="NCBI Taxonomy" id="342668"/>
    <lineage>
        <taxon>Eukaryota</taxon>
        <taxon>Fungi</taxon>
        <taxon>Dikarya</taxon>
        <taxon>Ascomycota</taxon>
        <taxon>Pezizomycotina</taxon>
        <taxon>Leotiomycetes</taxon>
        <taxon>Thelebolales</taxon>
        <taxon>Thelebolaceae</taxon>
        <taxon>Pseudogymnoascus</taxon>
    </lineage>
</organism>
<dbReference type="GO" id="GO:0016052">
    <property type="term" value="P:carbohydrate catabolic process"/>
    <property type="evidence" value="ECO:0007669"/>
    <property type="project" value="InterPro"/>
</dbReference>
<dbReference type="Gene3D" id="1.50.10.20">
    <property type="match status" value="1"/>
</dbReference>
<keyword evidence="11" id="KW-0812">Transmembrane</keyword>
<dbReference type="AlphaFoldDB" id="A0A1B8GPI3"/>
<dbReference type="SUPFAM" id="SSF48208">
    <property type="entry name" value="Six-hairpin glycosidases"/>
    <property type="match status" value="1"/>
</dbReference>
<dbReference type="OrthoDB" id="4187847at2759"/>
<sequence>MKTGSFFALATAAAGLFGHAVAIQVDFTSPASVKSAASSIAFDLMSYYTGNQTGQYNIPGLLEQPPAGYYWWQAGAMWNTMVDYWYITGDTSYNEATTQALTFQVGDDQDYMPTNQTKALGNDDQGMWGMAAMTAAEYNFPNPPKGQPQWLALAQAVFATQASRWDDAHCSGGLKWQIFRFNVGYDYKNAISNGCFFNIGSRLARYTGNDTYANWAEKTWDWTQKIGLIDAQYNIYDGTDDLSNCTTINHVQYSYNAGVWILGAAHMYNITKSDVWKARVQGLLDQSIKIFSDNATGIIIERDCELTEPASCNTDQKSFKAYLTRWMAATSKVAPFTADQISKFLLISAKAAAAQCTGGDKGRACGLRWVHDGQIGVWDGTTGVGEEMSALEVIQSTLIGSTAGPLTNTTGGTSQGNYNAGSNAKTAASLLDDWTPTTGDKAGAGIVTAVILAGVIGGVAWMSMAD</sequence>
<keyword evidence="6 10" id="KW-0378">Hydrolase</keyword>
<gene>
    <name evidence="13" type="primary">DCW1_2</name>
    <name evidence="13" type="ORF">VE01_05106</name>
</gene>
<dbReference type="GO" id="GO:0009272">
    <property type="term" value="P:fungal-type cell wall biogenesis"/>
    <property type="evidence" value="ECO:0007669"/>
    <property type="project" value="TreeGrafter"/>
</dbReference>
<reference evidence="13 14" key="1">
    <citation type="submission" date="2016-03" db="EMBL/GenBank/DDBJ databases">
        <title>Comparative genomics of Pseudogymnoascus destructans, the fungus causing white-nose syndrome of bats.</title>
        <authorList>
            <person name="Palmer J.M."/>
            <person name="Drees K.P."/>
            <person name="Foster J.T."/>
            <person name="Lindner D.L."/>
        </authorList>
    </citation>
    <scope>NUCLEOTIDE SEQUENCE [LARGE SCALE GENOMIC DNA]</scope>
    <source>
        <strain evidence="13 14">UAMH 10579</strain>
    </source>
</reference>
<evidence type="ECO:0000256" key="3">
    <source>
        <dbReference type="ARBA" id="ARBA00009699"/>
    </source>
</evidence>
<keyword evidence="11" id="KW-1133">Transmembrane helix</keyword>
<dbReference type="Proteomes" id="UP000091956">
    <property type="component" value="Unassembled WGS sequence"/>
</dbReference>
<keyword evidence="8" id="KW-0325">Glycoprotein</keyword>
<evidence type="ECO:0000256" key="7">
    <source>
        <dbReference type="ARBA" id="ARBA00023136"/>
    </source>
</evidence>
<dbReference type="GO" id="GO:0008496">
    <property type="term" value="F:mannan endo-1,6-alpha-mannosidase activity"/>
    <property type="evidence" value="ECO:0007669"/>
    <property type="project" value="UniProtKB-UniRule"/>
</dbReference>
<keyword evidence="9 10" id="KW-0326">Glycosidase</keyword>
<dbReference type="InterPro" id="IPR008928">
    <property type="entry name" value="6-hairpin_glycosidase_sf"/>
</dbReference>
<evidence type="ECO:0000256" key="11">
    <source>
        <dbReference type="SAM" id="Phobius"/>
    </source>
</evidence>
<dbReference type="EC" id="3.2.1.101" evidence="4 10"/>
<evidence type="ECO:0000256" key="12">
    <source>
        <dbReference type="SAM" id="SignalP"/>
    </source>
</evidence>
<reference evidence="14" key="2">
    <citation type="journal article" date="2018" name="Nat. Commun.">
        <title>Extreme sensitivity to ultraviolet light in the fungal pathogen causing white-nose syndrome of bats.</title>
        <authorList>
            <person name="Palmer J.M."/>
            <person name="Drees K.P."/>
            <person name="Foster J.T."/>
            <person name="Lindner D.L."/>
        </authorList>
    </citation>
    <scope>NUCLEOTIDE SEQUENCE [LARGE SCALE GENOMIC DNA]</scope>
    <source>
        <strain evidence="14">UAMH 10579</strain>
    </source>
</reference>
<comment type="subcellular location">
    <subcellularLocation>
        <location evidence="2">Endomembrane system</location>
    </subcellularLocation>
</comment>
<protein>
    <recommendedName>
        <fullName evidence="4 10">Mannan endo-1,6-alpha-mannosidase</fullName>
        <ecNumber evidence="4 10">3.2.1.101</ecNumber>
    </recommendedName>
</protein>
<keyword evidence="7 11" id="KW-0472">Membrane</keyword>
<dbReference type="InterPro" id="IPR005198">
    <property type="entry name" value="Glyco_hydro_76"/>
</dbReference>
<dbReference type="FunFam" id="1.50.10.20:FF:000006">
    <property type="entry name" value="Mannan endo-1,6-alpha-mannosidase"/>
    <property type="match status" value="1"/>
</dbReference>
<dbReference type="Pfam" id="PF03663">
    <property type="entry name" value="Glyco_hydro_76"/>
    <property type="match status" value="1"/>
</dbReference>
<comment type="catalytic activity">
    <reaction evidence="1 10">
        <text>Random hydrolysis of (1-&gt;6)-alpha-D-mannosidic linkages in unbranched (1-&gt;6)-mannans.</text>
        <dbReference type="EC" id="3.2.1.101"/>
    </reaction>
</comment>
<dbReference type="InterPro" id="IPR014480">
    <property type="entry name" value="Mannan-1_6-alpha_mannosidase"/>
</dbReference>
<keyword evidence="14" id="KW-1185">Reference proteome</keyword>
<dbReference type="PANTHER" id="PTHR12145:SF41">
    <property type="entry name" value="MANNAN ENDO-1,6-ALPHA-MANNOSIDASE"/>
    <property type="match status" value="1"/>
</dbReference>
<dbReference type="EMBL" id="KV460220">
    <property type="protein sequence ID" value="OBT97737.1"/>
    <property type="molecule type" value="Genomic_DNA"/>
</dbReference>
<feature type="signal peptide" evidence="12">
    <location>
        <begin position="1"/>
        <end position="22"/>
    </location>
</feature>
<dbReference type="GO" id="GO:0012505">
    <property type="term" value="C:endomembrane system"/>
    <property type="evidence" value="ECO:0007669"/>
    <property type="project" value="UniProtKB-SubCell"/>
</dbReference>
<dbReference type="RefSeq" id="XP_018131470.1">
    <property type="nucleotide sequence ID" value="XM_018274572.2"/>
</dbReference>
<dbReference type="GeneID" id="28838492"/>